<dbReference type="GO" id="GO:0032259">
    <property type="term" value="P:methylation"/>
    <property type="evidence" value="ECO:0007669"/>
    <property type="project" value="UniProtKB-KW"/>
</dbReference>
<keyword evidence="5" id="KW-1185">Reference proteome</keyword>
<evidence type="ECO:0000313" key="5">
    <source>
        <dbReference type="Proteomes" id="UP000634476"/>
    </source>
</evidence>
<accession>A0A8J3TCM2</accession>
<dbReference type="PANTHER" id="PTHR43861">
    <property type="entry name" value="TRANS-ACONITATE 2-METHYLTRANSFERASE-RELATED"/>
    <property type="match status" value="1"/>
</dbReference>
<dbReference type="AlphaFoldDB" id="A0A8J3TCM2"/>
<dbReference type="CDD" id="cd02440">
    <property type="entry name" value="AdoMet_MTases"/>
    <property type="match status" value="1"/>
</dbReference>
<feature type="domain" description="Methyltransferase" evidence="3">
    <location>
        <begin position="45"/>
        <end position="141"/>
    </location>
</feature>
<dbReference type="EMBL" id="BOOK01000058">
    <property type="protein sequence ID" value="GII04924.1"/>
    <property type="molecule type" value="Genomic_DNA"/>
</dbReference>
<dbReference type="GO" id="GO:0008168">
    <property type="term" value="F:methyltransferase activity"/>
    <property type="evidence" value="ECO:0007669"/>
    <property type="project" value="UniProtKB-KW"/>
</dbReference>
<organism evidence="4 5">
    <name type="scientific">Planobispora takensis</name>
    <dbReference type="NCBI Taxonomy" id="1367882"/>
    <lineage>
        <taxon>Bacteria</taxon>
        <taxon>Bacillati</taxon>
        <taxon>Actinomycetota</taxon>
        <taxon>Actinomycetes</taxon>
        <taxon>Streptosporangiales</taxon>
        <taxon>Streptosporangiaceae</taxon>
        <taxon>Planobispora</taxon>
    </lineage>
</organism>
<comment type="caution">
    <text evidence="4">The sequence shown here is derived from an EMBL/GenBank/DDBJ whole genome shotgun (WGS) entry which is preliminary data.</text>
</comment>
<dbReference type="Pfam" id="PF13649">
    <property type="entry name" value="Methyltransf_25"/>
    <property type="match status" value="1"/>
</dbReference>
<evidence type="ECO:0000256" key="2">
    <source>
        <dbReference type="ARBA" id="ARBA00022679"/>
    </source>
</evidence>
<keyword evidence="2" id="KW-0808">Transferase</keyword>
<evidence type="ECO:0000256" key="1">
    <source>
        <dbReference type="ARBA" id="ARBA00022603"/>
    </source>
</evidence>
<dbReference type="InterPro" id="IPR041698">
    <property type="entry name" value="Methyltransf_25"/>
</dbReference>
<gene>
    <name evidence="4" type="ORF">Pta02_69320</name>
</gene>
<evidence type="ECO:0000313" key="4">
    <source>
        <dbReference type="EMBL" id="GII04924.1"/>
    </source>
</evidence>
<dbReference type="Gene3D" id="3.40.50.150">
    <property type="entry name" value="Vaccinia Virus protein VP39"/>
    <property type="match status" value="1"/>
</dbReference>
<proteinExistence type="predicted"/>
<dbReference type="SUPFAM" id="SSF53335">
    <property type="entry name" value="S-adenosyl-L-methionine-dependent methyltransferases"/>
    <property type="match status" value="1"/>
</dbReference>
<reference evidence="4" key="1">
    <citation type="submission" date="2021-01" db="EMBL/GenBank/DDBJ databases">
        <title>Whole genome shotgun sequence of Planobispora takensis NBRC 109077.</title>
        <authorList>
            <person name="Komaki H."/>
            <person name="Tamura T."/>
        </authorList>
    </citation>
    <scope>NUCLEOTIDE SEQUENCE</scope>
    <source>
        <strain evidence="4">NBRC 109077</strain>
    </source>
</reference>
<dbReference type="PANTHER" id="PTHR43861:SF1">
    <property type="entry name" value="TRANS-ACONITATE 2-METHYLTRANSFERASE"/>
    <property type="match status" value="1"/>
</dbReference>
<evidence type="ECO:0000259" key="3">
    <source>
        <dbReference type="Pfam" id="PF13649"/>
    </source>
</evidence>
<keyword evidence="1" id="KW-0489">Methyltransferase</keyword>
<dbReference type="InterPro" id="IPR029063">
    <property type="entry name" value="SAM-dependent_MTases_sf"/>
</dbReference>
<name>A0A8J3TCM2_9ACTN</name>
<dbReference type="Proteomes" id="UP000634476">
    <property type="component" value="Unassembled WGS sequence"/>
</dbReference>
<sequence>MVGQFGHPRGIAGRAAGWVMAHRRSNRQRNGWVVSLLDVRPTDRVLEIGFGPGLAIAELAGRATRGQVYGIDRSRVMVRQAGRRNAAGIRAHRVHLAHASVDRLPGFGDPLDVIMAVNSVGFWPDPVQRLRLLRRLLRPGGRIALATQPRVPGATRDTTDRAARELQDLLTRSGFAQIRTEILHLEPPVACFLARNPPLRWPALRSFPPAWPQGDGAPP</sequence>
<protein>
    <recommendedName>
        <fullName evidence="3">Methyltransferase domain-containing protein</fullName>
    </recommendedName>
</protein>